<gene>
    <name evidence="2" type="primary">tyeA</name>
</gene>
<dbReference type="SUPFAM" id="SSF140591">
    <property type="entry name" value="Type III secretion system domain"/>
    <property type="match status" value="1"/>
</dbReference>
<proteinExistence type="predicted"/>
<dbReference type="EMBL" id="AY150843">
    <property type="protein sequence ID" value="AAN37519.1"/>
    <property type="molecule type" value="Genomic_DNA"/>
</dbReference>
<evidence type="ECO:0000259" key="1">
    <source>
        <dbReference type="Pfam" id="PF09059"/>
    </source>
</evidence>
<feature type="domain" description="Type III secretion system effector delivery regulator TyeA" evidence="1">
    <location>
        <begin position="22"/>
        <end position="102"/>
    </location>
</feature>
<sequence length="108" mass="12736">MTRLKDFGNFFQRVKLMAYDLSEFMGDIVALVDKRWAGIHDIEHLANAFSLPTPEIKVRFYQDLKRMFRLFPLGVFSDEEQRQNLLQMCQNAIDMAIESEEEELSELD</sequence>
<dbReference type="AlphaFoldDB" id="Q84GT3"/>
<geneLocation type="plasmid" evidence="2">
    <name>pYVa127/90</name>
</geneLocation>
<dbReference type="InterPro" id="IPR038347">
    <property type="entry name" value="TyeA_sf"/>
</dbReference>
<reference evidence="2" key="1">
    <citation type="submission" date="2003-02" db="EMBL/GenBank/DDBJ databases">
        <authorList>
            <person name="Foultier B.G.F."/>
            <person name="Bernard A."/>
            <person name="Purnelle B."/>
            <person name="Cornelis G.R."/>
        </authorList>
    </citation>
    <scope>NUCLEOTIDE SEQUENCE</scope>
    <source>
        <strain evidence="2">A127/90</strain>
        <plasmid evidence="2">pYVa127/90</plasmid>
    </source>
</reference>
<dbReference type="InterPro" id="IPR013351">
    <property type="entry name" value="T3SS_TyeA-rel"/>
</dbReference>
<evidence type="ECO:0000313" key="2">
    <source>
        <dbReference type="EMBL" id="AAN37519.1"/>
    </source>
</evidence>
<accession>Q84GT3</accession>
<dbReference type="NCBIfam" id="TIGR02511">
    <property type="entry name" value="type_III_tyeA"/>
    <property type="match status" value="1"/>
</dbReference>
<keyword evidence="2" id="KW-0614">Plasmid</keyword>
<dbReference type="Pfam" id="PF09059">
    <property type="entry name" value="TyeA"/>
    <property type="match status" value="1"/>
</dbReference>
<organism evidence="2">
    <name type="scientific">Yersinia enterocolitica</name>
    <dbReference type="NCBI Taxonomy" id="630"/>
    <lineage>
        <taxon>Bacteria</taxon>
        <taxon>Pseudomonadati</taxon>
        <taxon>Pseudomonadota</taxon>
        <taxon>Gammaproteobacteria</taxon>
        <taxon>Enterobacterales</taxon>
        <taxon>Yersiniaceae</taxon>
        <taxon>Yersinia</taxon>
    </lineage>
</organism>
<protein>
    <submittedName>
        <fullName evidence="2">TyeA</fullName>
    </submittedName>
</protein>
<dbReference type="Gene3D" id="1.20.1280.80">
    <property type="match status" value="1"/>
</dbReference>
<dbReference type="InterPro" id="IPR015144">
    <property type="entry name" value="T3SS_TyeA"/>
</dbReference>
<name>Q84GT3_YEREN</name>